<keyword evidence="3" id="KW-1185">Reference proteome</keyword>
<reference evidence="3" key="1">
    <citation type="submission" date="2016-10" db="EMBL/GenBank/DDBJ databases">
        <authorList>
            <person name="Varghese N."/>
            <person name="Submissions S."/>
        </authorList>
    </citation>
    <scope>NUCLEOTIDE SEQUENCE [LARGE SCALE GENOMIC DNA]</scope>
    <source>
        <strain evidence="3">CGMCC 1.10329</strain>
    </source>
</reference>
<proteinExistence type="predicted"/>
<evidence type="ECO:0000313" key="3">
    <source>
        <dbReference type="Proteomes" id="UP000183769"/>
    </source>
</evidence>
<gene>
    <name evidence="2" type="ORF">SAMN05216277_103160</name>
</gene>
<name>A0A1I5PXZ6_9EURY</name>
<evidence type="ECO:0000256" key="1">
    <source>
        <dbReference type="SAM" id="Phobius"/>
    </source>
</evidence>
<feature type="transmembrane region" description="Helical" evidence="1">
    <location>
        <begin position="20"/>
        <end position="49"/>
    </location>
</feature>
<keyword evidence="1" id="KW-0812">Transmembrane</keyword>
<accession>A0A1I5PXZ6</accession>
<dbReference type="AlphaFoldDB" id="A0A1I5PXZ6"/>
<dbReference type="RefSeq" id="WP_166623207.1">
    <property type="nucleotide sequence ID" value="NZ_FOXI01000003.1"/>
</dbReference>
<dbReference type="Proteomes" id="UP000183769">
    <property type="component" value="Unassembled WGS sequence"/>
</dbReference>
<keyword evidence="1" id="KW-0472">Membrane</keyword>
<protein>
    <submittedName>
        <fullName evidence="2">Uncharacterized protein</fullName>
    </submittedName>
</protein>
<sequence length="53" mass="5448">MALTTLEEEFFGEPLTPVERVLAGIPAVLGAVGHLLLASTAVLLLYVLVTAGA</sequence>
<dbReference type="EMBL" id="FOXI01000003">
    <property type="protein sequence ID" value="SFP38872.1"/>
    <property type="molecule type" value="Genomic_DNA"/>
</dbReference>
<organism evidence="2 3">
    <name type="scientific">Halolamina pelagica</name>
    <dbReference type="NCBI Taxonomy" id="699431"/>
    <lineage>
        <taxon>Archaea</taxon>
        <taxon>Methanobacteriati</taxon>
        <taxon>Methanobacteriota</taxon>
        <taxon>Stenosarchaea group</taxon>
        <taxon>Halobacteria</taxon>
        <taxon>Halobacteriales</taxon>
        <taxon>Haloferacaceae</taxon>
    </lineage>
</organism>
<evidence type="ECO:0000313" key="2">
    <source>
        <dbReference type="EMBL" id="SFP38872.1"/>
    </source>
</evidence>
<keyword evidence="1" id="KW-1133">Transmembrane helix</keyword>